<gene>
    <name evidence="5" type="ORF">F503_06325</name>
</gene>
<protein>
    <submittedName>
        <fullName evidence="5">Ankyrin repeat protein</fullName>
    </submittedName>
</protein>
<accession>S3BZ99</accession>
<keyword evidence="1" id="KW-0677">Repeat</keyword>
<dbReference type="Gene3D" id="1.25.40.20">
    <property type="entry name" value="Ankyrin repeat-containing domain"/>
    <property type="match status" value="3"/>
</dbReference>
<dbReference type="InterPro" id="IPR036770">
    <property type="entry name" value="Ankyrin_rpt-contain_sf"/>
</dbReference>
<organism evidence="5 6">
    <name type="scientific">Ophiostoma piceae (strain UAMH 11346)</name>
    <name type="common">Sap stain fungus</name>
    <dbReference type="NCBI Taxonomy" id="1262450"/>
    <lineage>
        <taxon>Eukaryota</taxon>
        <taxon>Fungi</taxon>
        <taxon>Dikarya</taxon>
        <taxon>Ascomycota</taxon>
        <taxon>Pezizomycotina</taxon>
        <taxon>Sordariomycetes</taxon>
        <taxon>Sordariomycetidae</taxon>
        <taxon>Ophiostomatales</taxon>
        <taxon>Ophiostomataceae</taxon>
        <taxon>Ophiostoma</taxon>
    </lineage>
</organism>
<evidence type="ECO:0000256" key="1">
    <source>
        <dbReference type="ARBA" id="ARBA00022737"/>
    </source>
</evidence>
<dbReference type="STRING" id="1262450.S3BZ99"/>
<feature type="region of interest" description="Disordered" evidence="4">
    <location>
        <begin position="705"/>
        <end position="726"/>
    </location>
</feature>
<evidence type="ECO:0000256" key="2">
    <source>
        <dbReference type="ARBA" id="ARBA00023043"/>
    </source>
</evidence>
<feature type="repeat" description="ANK" evidence="3">
    <location>
        <begin position="906"/>
        <end position="931"/>
    </location>
</feature>
<feature type="region of interest" description="Disordered" evidence="4">
    <location>
        <begin position="1842"/>
        <end position="1876"/>
    </location>
</feature>
<dbReference type="SUPFAM" id="SSF48403">
    <property type="entry name" value="Ankyrin repeat"/>
    <property type="match status" value="3"/>
</dbReference>
<dbReference type="Pfam" id="PF00023">
    <property type="entry name" value="Ank"/>
    <property type="match status" value="1"/>
</dbReference>
<dbReference type="PROSITE" id="PS50297">
    <property type="entry name" value="ANK_REP_REGION"/>
    <property type="match status" value="3"/>
</dbReference>
<dbReference type="eggNOG" id="KOG4177">
    <property type="taxonomic scope" value="Eukaryota"/>
</dbReference>
<keyword evidence="6" id="KW-1185">Reference proteome</keyword>
<dbReference type="PANTHER" id="PTHR24198:SF165">
    <property type="entry name" value="ANKYRIN REPEAT-CONTAINING PROTEIN-RELATED"/>
    <property type="match status" value="1"/>
</dbReference>
<dbReference type="OrthoDB" id="539213at2759"/>
<dbReference type="VEuPathDB" id="FungiDB:F503_06325"/>
<feature type="compositionally biased region" description="Acidic residues" evidence="4">
    <location>
        <begin position="711"/>
        <end position="726"/>
    </location>
</feature>
<dbReference type="PROSITE" id="PS50088">
    <property type="entry name" value="ANK_REPEAT"/>
    <property type="match status" value="3"/>
</dbReference>
<sequence>MKAAVAAWSTRSVFLYINRSPASFVRVLGCSLSKCFILSNSYSSHLLISRPVHWSTCRQFYSTAHRSLAFQPAVLATARKMPFLEIPPIPAPLAKLPDYIAEHPDVPITELLEPYRKYEARLREVYAQEPNHPALLDPDINVVPLFNKTNPNPNIRIRARNLEAESEEEQSKYIMALPKENRRLDGTLAVVPTFQDFQNNFAVFSESALSDVGWDNIVAAGSSVVNCLLPIPDKYSNSRRSLREFFHEKFSPASDVDLFLYGLTEEEAVEKIKQIEIAVRDSILSETTTVRTKHAITICSEYPTRHIQIVLRIYKSVSEILTGFDIDSSCAAFDGKQVYCTPRALQSYMTQINHVDLTRRSPSYENRLSKYSHRNFEVYWPDLDRSRIDPTIFERSFRHTLGLARLLVLERLPTAETQQEYAQQRREERGRPHHYIAPTGLRGNIKDEHIDEVAEWISQEDVSNYDTFVIPYGRRFTAKRIEKLCYTRDLLLNAEWNQKKTREAYLHRHPAFFGRAEDVMNDCCGYCPKPVTEKEKEMAELESKIYISGKISFLTDNPGRQQIGSFNPLTDNDWTDMAYVGNTARFCQAIVDGDLDFVKNWLSQDGVDPDRRDHTGRTPLHLASICSTPEVVKELVDRGARLVARVADGRTALHFAAQRGSVEIVKILMNKSNANEAEEFEKEDLRRKTKQQAVKDNKIQLVIAPKKESVNGEDTDASGDEEDSDAELVDATSEYGAFSTTSGSFVHIIGNDKSKESPPSEGAALEDNGEEPDFYNVNVVAWDQPCSAVHYAVIEGHTEVVKVLCQEYGADILLPVKFINQSEYSPTAAILTLALCLHLPTDKAKTMVTALLSLGSTCSQADLLGVTAFHNFASSARVDLLGLLAEIDKTGTAAAINHISFPAMYNTTSPLMAAIYYGDINMVNKLLDSGAAPQIDFDTWLKSAKSSPTYSDQLGDFDKNTNLFLTRVEQPLITAIRSPHPEMALELLDRGADPDTKTKESHNSRNFSWVSRNNSPQNGLAIVRNYLTALRGSDIEITKNKKPFSDTNKSDEFLASLDKDSWVFMMASRDIAAKRADFNKKMDKYEEEVKKRAASNGPREKKTAIAGMIKTLEQIQDKILASTREQQIVRTEEIQETAFPVQEFSKDYEFVPDFRGVTDVTESRRAGYVQLFDAAWKGDLGKIKQLTLTAWGENKDKSPLSVAVKDNDWNSPFSLAFLRGHHKVAHAILEIAQAQYAPAEERAVHYEMRDTDLDSNANSEDQECSYCGSVHGDDDGPYRTLADNDQFTIENIGEVSMQVKGSIKPVDILGWKASAHIMNSEDPELFNPDVKYSMFEIVAKCNDMKSLKFLLDTAEHFSKHDLDNKHAGGSSGTRFYTMHNGEFNDLIAAGRTEMLAEVIKRTGAGLPLEHMIKKSGFEPKNKPQYYQGLTVYGKKRTDWAEAGRGTVKIATGFKDSPLVFAAMSGSLESVEWFLSDTPLRCYLEFTKSKAAEADERIAHLGRSPGGFEGAISRWLTNGRESALLAAIESASKTENAPIVEYLIKALPESVNAKSVMNHTPMALAALLGQVETLGVLVKNGGDQSQRHEPTYANLLHAILCYGPKAKELQEVLDLLDPAALARMFGERTHHASWCKGQTPLHSWLSKFAGKCNLHWHRSTAPYEDSKEIAEVLGLLLKYSHGSELNKIDSSGETPLHAVARLQPDPIIVRTLVESIPAELAASLLRRENAAGQTPIEVAHDRLLAAVIKEPVIQYMHSSVLSVSEWPSQDADEFVESTDDNGQIVAPITKRVHASVPQNVARAQIIWTTFSKYATQTPGKRQLVSLNEANDVARRVGRDTQARYGTKVIEPATAEGAKDKQGDEDDEDDDDLEGPANEYELMSSSFPAYKYGSKPWSYKIEGLDV</sequence>
<dbReference type="HOGENOM" id="CLU_003548_0_0_1"/>
<proteinExistence type="predicted"/>
<dbReference type="EMBL" id="KE148159">
    <property type="protein sequence ID" value="EPE04776.1"/>
    <property type="molecule type" value="Genomic_DNA"/>
</dbReference>
<feature type="repeat" description="ANK" evidence="3">
    <location>
        <begin position="615"/>
        <end position="647"/>
    </location>
</feature>
<feature type="repeat" description="ANK" evidence="3">
    <location>
        <begin position="648"/>
        <end position="680"/>
    </location>
</feature>
<dbReference type="Pfam" id="PF12796">
    <property type="entry name" value="Ank_2"/>
    <property type="match status" value="1"/>
</dbReference>
<dbReference type="Proteomes" id="UP000016923">
    <property type="component" value="Unassembled WGS sequence"/>
</dbReference>
<dbReference type="InterPro" id="IPR002110">
    <property type="entry name" value="Ankyrin_rpt"/>
</dbReference>
<dbReference type="OMA" id="ETDWTEM"/>
<evidence type="ECO:0000313" key="6">
    <source>
        <dbReference type="Proteomes" id="UP000016923"/>
    </source>
</evidence>
<evidence type="ECO:0000313" key="5">
    <source>
        <dbReference type="EMBL" id="EPE04776.1"/>
    </source>
</evidence>
<evidence type="ECO:0000256" key="3">
    <source>
        <dbReference type="PROSITE-ProRule" id="PRU00023"/>
    </source>
</evidence>
<dbReference type="SMART" id="SM00248">
    <property type="entry name" value="ANK"/>
    <property type="match status" value="10"/>
</dbReference>
<feature type="compositionally biased region" description="Acidic residues" evidence="4">
    <location>
        <begin position="1861"/>
        <end position="1872"/>
    </location>
</feature>
<dbReference type="PRINTS" id="PR01415">
    <property type="entry name" value="ANKYRIN"/>
</dbReference>
<name>S3BZ99_OPHP1</name>
<reference evidence="5 6" key="1">
    <citation type="journal article" date="2013" name="BMC Genomics">
        <title>The genome and transcriptome of the pine saprophyte Ophiostoma piceae, and a comparison with the bark beetle-associated pine pathogen Grosmannia clavigera.</title>
        <authorList>
            <person name="Haridas S."/>
            <person name="Wang Y."/>
            <person name="Lim L."/>
            <person name="Massoumi Alamouti S."/>
            <person name="Jackman S."/>
            <person name="Docking R."/>
            <person name="Robertson G."/>
            <person name="Birol I."/>
            <person name="Bohlmann J."/>
            <person name="Breuil C."/>
        </authorList>
    </citation>
    <scope>NUCLEOTIDE SEQUENCE [LARGE SCALE GENOMIC DNA]</scope>
    <source>
        <strain evidence="5 6">UAMH 11346</strain>
    </source>
</reference>
<keyword evidence="2 3" id="KW-0040">ANK repeat</keyword>
<evidence type="ECO:0000256" key="4">
    <source>
        <dbReference type="SAM" id="MobiDB-lite"/>
    </source>
</evidence>
<dbReference type="PANTHER" id="PTHR24198">
    <property type="entry name" value="ANKYRIN REPEAT AND PROTEIN KINASE DOMAIN-CONTAINING PROTEIN"/>
    <property type="match status" value="1"/>
</dbReference>